<feature type="compositionally biased region" description="Polar residues" evidence="10">
    <location>
        <begin position="563"/>
        <end position="581"/>
    </location>
</feature>
<dbReference type="Proteomes" id="UP000192578">
    <property type="component" value="Unassembled WGS sequence"/>
</dbReference>
<keyword evidence="4" id="KW-0862">Zinc</keyword>
<feature type="domain" description="GATA-type" evidence="11">
    <location>
        <begin position="329"/>
        <end position="388"/>
    </location>
</feature>
<evidence type="ECO:0000256" key="5">
    <source>
        <dbReference type="ARBA" id="ARBA00023015"/>
    </source>
</evidence>
<evidence type="ECO:0000313" key="12">
    <source>
        <dbReference type="EMBL" id="OQV16172.1"/>
    </source>
</evidence>
<comment type="subcellular location">
    <subcellularLocation>
        <location evidence="1">Nucleus</location>
    </subcellularLocation>
</comment>
<dbReference type="Gene3D" id="3.30.50.10">
    <property type="entry name" value="Erythroid Transcription Factor GATA-1, subunit A"/>
    <property type="match status" value="2"/>
</dbReference>
<feature type="region of interest" description="Disordered" evidence="10">
    <location>
        <begin position="513"/>
        <end position="582"/>
    </location>
</feature>
<dbReference type="OrthoDB" id="515401at2759"/>
<feature type="compositionally biased region" description="Polar residues" evidence="10">
    <location>
        <begin position="447"/>
        <end position="465"/>
    </location>
</feature>
<feature type="region of interest" description="Disordered" evidence="10">
    <location>
        <begin position="1"/>
        <end position="125"/>
    </location>
</feature>
<keyword evidence="6" id="KW-0238">DNA-binding</keyword>
<organism evidence="12 13">
    <name type="scientific">Hypsibius exemplaris</name>
    <name type="common">Freshwater tardigrade</name>
    <dbReference type="NCBI Taxonomy" id="2072580"/>
    <lineage>
        <taxon>Eukaryota</taxon>
        <taxon>Metazoa</taxon>
        <taxon>Ecdysozoa</taxon>
        <taxon>Tardigrada</taxon>
        <taxon>Eutardigrada</taxon>
        <taxon>Parachela</taxon>
        <taxon>Hypsibioidea</taxon>
        <taxon>Hypsibiidae</taxon>
        <taxon>Hypsibius</taxon>
    </lineage>
</organism>
<dbReference type="GO" id="GO:0045944">
    <property type="term" value="P:positive regulation of transcription by RNA polymerase II"/>
    <property type="evidence" value="ECO:0007669"/>
    <property type="project" value="TreeGrafter"/>
</dbReference>
<dbReference type="Pfam" id="PF00320">
    <property type="entry name" value="GATA"/>
    <property type="match status" value="2"/>
</dbReference>
<keyword evidence="2" id="KW-0479">Metal-binding</keyword>
<dbReference type="GO" id="GO:0000978">
    <property type="term" value="F:RNA polymerase II cis-regulatory region sequence-specific DNA binding"/>
    <property type="evidence" value="ECO:0007669"/>
    <property type="project" value="TreeGrafter"/>
</dbReference>
<dbReference type="SMART" id="SM00401">
    <property type="entry name" value="ZnF_GATA"/>
    <property type="match status" value="2"/>
</dbReference>
<evidence type="ECO:0000256" key="1">
    <source>
        <dbReference type="ARBA" id="ARBA00004123"/>
    </source>
</evidence>
<keyword evidence="7" id="KW-0804">Transcription</keyword>
<dbReference type="GO" id="GO:0005634">
    <property type="term" value="C:nucleus"/>
    <property type="evidence" value="ECO:0007669"/>
    <property type="project" value="UniProtKB-SubCell"/>
</dbReference>
<accession>A0A1W0WLW4</accession>
<keyword evidence="8" id="KW-0539">Nucleus</keyword>
<evidence type="ECO:0000256" key="2">
    <source>
        <dbReference type="ARBA" id="ARBA00022723"/>
    </source>
</evidence>
<feature type="compositionally biased region" description="Polar residues" evidence="10">
    <location>
        <begin position="32"/>
        <end position="68"/>
    </location>
</feature>
<feature type="compositionally biased region" description="Basic and acidic residues" evidence="10">
    <location>
        <begin position="536"/>
        <end position="562"/>
    </location>
</feature>
<feature type="region of interest" description="Disordered" evidence="10">
    <location>
        <begin position="433"/>
        <end position="481"/>
    </location>
</feature>
<dbReference type="GO" id="GO:0045165">
    <property type="term" value="P:cell fate commitment"/>
    <property type="evidence" value="ECO:0007669"/>
    <property type="project" value="TreeGrafter"/>
</dbReference>
<protein>
    <submittedName>
        <fullName evidence="12">Transcription factor GATA-5</fullName>
    </submittedName>
</protein>
<dbReference type="PRINTS" id="PR00619">
    <property type="entry name" value="GATAZNFINGER"/>
</dbReference>
<dbReference type="PANTHER" id="PTHR10071">
    <property type="entry name" value="TRANSCRIPTION FACTOR GATA FAMILY MEMBER"/>
    <property type="match status" value="1"/>
</dbReference>
<feature type="compositionally biased region" description="Low complexity" evidence="10">
    <location>
        <begin position="70"/>
        <end position="84"/>
    </location>
</feature>
<dbReference type="CDD" id="cd00202">
    <property type="entry name" value="ZnF_GATA"/>
    <property type="match status" value="2"/>
</dbReference>
<dbReference type="FunFam" id="3.30.50.10:FF:000032">
    <property type="entry name" value="Transcription factor GATA-3"/>
    <property type="match status" value="1"/>
</dbReference>
<evidence type="ECO:0000259" key="11">
    <source>
        <dbReference type="PROSITE" id="PS50114"/>
    </source>
</evidence>
<dbReference type="GO" id="GO:0000122">
    <property type="term" value="P:negative regulation of transcription by RNA polymerase II"/>
    <property type="evidence" value="ECO:0007669"/>
    <property type="project" value="TreeGrafter"/>
</dbReference>
<dbReference type="PROSITE" id="PS00344">
    <property type="entry name" value="GATA_ZN_FINGER_1"/>
    <property type="match status" value="1"/>
</dbReference>
<dbReference type="PANTHER" id="PTHR10071:SF281">
    <property type="entry name" value="BOX A-BINDING FACTOR-RELATED"/>
    <property type="match status" value="1"/>
</dbReference>
<name>A0A1W0WLW4_HYPEX</name>
<feature type="compositionally biased region" description="Low complexity" evidence="10">
    <location>
        <begin position="98"/>
        <end position="123"/>
    </location>
</feature>
<dbReference type="SUPFAM" id="SSF57716">
    <property type="entry name" value="Glucocorticoid receptor-like (DNA-binding domain)"/>
    <property type="match status" value="2"/>
</dbReference>
<comment type="caution">
    <text evidence="12">The sequence shown here is derived from an EMBL/GenBank/DDBJ whole genome shotgun (WGS) entry which is preliminary data.</text>
</comment>
<keyword evidence="5" id="KW-0805">Transcription regulation</keyword>
<evidence type="ECO:0000256" key="3">
    <source>
        <dbReference type="ARBA" id="ARBA00022771"/>
    </source>
</evidence>
<keyword evidence="3 9" id="KW-0863">Zinc-finger</keyword>
<dbReference type="AlphaFoldDB" id="A0A1W0WLW4"/>
<dbReference type="InterPro" id="IPR013088">
    <property type="entry name" value="Znf_NHR/GATA"/>
</dbReference>
<gene>
    <name evidence="12" type="ORF">BV898_09657</name>
</gene>
<evidence type="ECO:0000256" key="8">
    <source>
        <dbReference type="ARBA" id="ARBA00023242"/>
    </source>
</evidence>
<reference evidence="13" key="1">
    <citation type="submission" date="2017-01" db="EMBL/GenBank/DDBJ databases">
        <title>Comparative genomics of anhydrobiosis in the tardigrade Hypsibius dujardini.</title>
        <authorList>
            <person name="Yoshida Y."/>
            <person name="Koutsovoulos G."/>
            <person name="Laetsch D."/>
            <person name="Stevens L."/>
            <person name="Kumar S."/>
            <person name="Horikawa D."/>
            <person name="Ishino K."/>
            <person name="Komine S."/>
            <person name="Tomita M."/>
            <person name="Blaxter M."/>
            <person name="Arakawa K."/>
        </authorList>
    </citation>
    <scope>NUCLEOTIDE SEQUENCE [LARGE SCALE GENOMIC DNA]</scope>
    <source>
        <strain evidence="13">Z151</strain>
    </source>
</reference>
<evidence type="ECO:0000256" key="6">
    <source>
        <dbReference type="ARBA" id="ARBA00023125"/>
    </source>
</evidence>
<feature type="compositionally biased region" description="Low complexity" evidence="10">
    <location>
        <begin position="18"/>
        <end position="31"/>
    </location>
</feature>
<evidence type="ECO:0000313" key="13">
    <source>
        <dbReference type="Proteomes" id="UP000192578"/>
    </source>
</evidence>
<feature type="compositionally biased region" description="Low complexity" evidence="10">
    <location>
        <begin position="518"/>
        <end position="534"/>
    </location>
</feature>
<feature type="compositionally biased region" description="Polar residues" evidence="10">
    <location>
        <begin position="1"/>
        <end position="11"/>
    </location>
</feature>
<dbReference type="GO" id="GO:0000981">
    <property type="term" value="F:DNA-binding transcription factor activity, RNA polymerase II-specific"/>
    <property type="evidence" value="ECO:0007669"/>
    <property type="project" value="TreeGrafter"/>
</dbReference>
<evidence type="ECO:0000256" key="10">
    <source>
        <dbReference type="SAM" id="MobiDB-lite"/>
    </source>
</evidence>
<keyword evidence="13" id="KW-1185">Reference proteome</keyword>
<proteinExistence type="predicted"/>
<dbReference type="EMBL" id="MTYJ01000077">
    <property type="protein sequence ID" value="OQV16172.1"/>
    <property type="molecule type" value="Genomic_DNA"/>
</dbReference>
<evidence type="ECO:0000256" key="7">
    <source>
        <dbReference type="ARBA" id="ARBA00023163"/>
    </source>
</evidence>
<dbReference type="PROSITE" id="PS50114">
    <property type="entry name" value="GATA_ZN_FINGER_2"/>
    <property type="match status" value="2"/>
</dbReference>
<feature type="domain" description="GATA-type" evidence="11">
    <location>
        <begin position="388"/>
        <end position="441"/>
    </location>
</feature>
<evidence type="ECO:0000256" key="4">
    <source>
        <dbReference type="ARBA" id="ARBA00022833"/>
    </source>
</evidence>
<evidence type="ECO:0000256" key="9">
    <source>
        <dbReference type="PROSITE-ProRule" id="PRU00094"/>
    </source>
</evidence>
<sequence>MRQMATQGWTSKHSDNTAISNGSSHGSAAGSPQHSNPADSPVSPNSNHQVSNGNGSANSNHQVSNGNGYSHDSTSTTANTTTQSDEVHHAHDQHRRPSVVVAAPPAGSSASSESTPHSSSTPSYQVMESGTLLGRVTAAAGLDGGSGQQITYIGNPEDMQGLQEMYNQGYQSAGGQTGYFATGAAPAYTASYSSEMLRQQQQQQPTTYNVLQSVGSYGTATDGRSFLTSAVPVNQQTYFQYQDVPYSGSARYYQQAQPGSAGNGYGRGILPYSFTSANGEMSWAATGSPTFTSDGSSLTPTLHSVVQRTPTMPRQMVNYEAYGIEQDPYVEGRECVNCSSLVRDPHTPLWRRDQNGHYLCNACGLYKRVNTVNRPLSKPSKRMQNTSRRSGLVCSNCSTQTTTLWRRNNDGEPVCNACGLYFKLHSVARPVAMRKDAIQTRKRKPRSQSTGKKTSSESGRNTAKSSDSDLQKPISALPYGGLPNGQNVASVITSTSGFQLPVNGHFSEIMHVNHDHQGNNGQLTQLQQQQQQQQPDHSHSSFKNEPHEDSSQQGRQQHDRTPSGHNSPGPYNNGGNQQPQPGSIADVVAHAHLTHMPHHMSQVSDLAVRLSAQGVNV</sequence>
<dbReference type="InterPro" id="IPR000679">
    <property type="entry name" value="Znf_GATA"/>
</dbReference>
<dbReference type="GO" id="GO:0008270">
    <property type="term" value="F:zinc ion binding"/>
    <property type="evidence" value="ECO:0007669"/>
    <property type="project" value="UniProtKB-KW"/>
</dbReference>
<dbReference type="InterPro" id="IPR039355">
    <property type="entry name" value="Transcription_factor_GATA"/>
</dbReference>